<proteinExistence type="predicted"/>
<dbReference type="AlphaFoldDB" id="A0A392SIS8"/>
<dbReference type="Proteomes" id="UP000265520">
    <property type="component" value="Unassembled WGS sequence"/>
</dbReference>
<comment type="caution">
    <text evidence="1">The sequence shown here is derived from an EMBL/GenBank/DDBJ whole genome shotgun (WGS) entry which is preliminary data.</text>
</comment>
<name>A0A392SIS8_9FABA</name>
<dbReference type="EMBL" id="LXQA010377676">
    <property type="protein sequence ID" value="MCI47830.1"/>
    <property type="molecule type" value="Genomic_DNA"/>
</dbReference>
<evidence type="ECO:0000313" key="2">
    <source>
        <dbReference type="Proteomes" id="UP000265520"/>
    </source>
</evidence>
<keyword evidence="2" id="KW-1185">Reference proteome</keyword>
<protein>
    <submittedName>
        <fullName evidence="1">Uncharacterized protein</fullName>
    </submittedName>
</protein>
<accession>A0A392SIS8</accession>
<organism evidence="1 2">
    <name type="scientific">Trifolium medium</name>
    <dbReference type="NCBI Taxonomy" id="97028"/>
    <lineage>
        <taxon>Eukaryota</taxon>
        <taxon>Viridiplantae</taxon>
        <taxon>Streptophyta</taxon>
        <taxon>Embryophyta</taxon>
        <taxon>Tracheophyta</taxon>
        <taxon>Spermatophyta</taxon>
        <taxon>Magnoliopsida</taxon>
        <taxon>eudicotyledons</taxon>
        <taxon>Gunneridae</taxon>
        <taxon>Pentapetalae</taxon>
        <taxon>rosids</taxon>
        <taxon>fabids</taxon>
        <taxon>Fabales</taxon>
        <taxon>Fabaceae</taxon>
        <taxon>Papilionoideae</taxon>
        <taxon>50 kb inversion clade</taxon>
        <taxon>NPAAA clade</taxon>
        <taxon>Hologalegina</taxon>
        <taxon>IRL clade</taxon>
        <taxon>Trifolieae</taxon>
        <taxon>Trifolium</taxon>
    </lineage>
</organism>
<evidence type="ECO:0000313" key="1">
    <source>
        <dbReference type="EMBL" id="MCI47830.1"/>
    </source>
</evidence>
<reference evidence="1 2" key="1">
    <citation type="journal article" date="2018" name="Front. Plant Sci.">
        <title>Red Clover (Trifolium pratense) and Zigzag Clover (T. medium) - A Picture of Genomic Similarities and Differences.</title>
        <authorList>
            <person name="Dluhosova J."/>
            <person name="Istvanek J."/>
            <person name="Nedelnik J."/>
            <person name="Repkova J."/>
        </authorList>
    </citation>
    <scope>NUCLEOTIDE SEQUENCE [LARGE SCALE GENOMIC DNA]</scope>
    <source>
        <strain evidence="2">cv. 10/8</strain>
        <tissue evidence="1">Leaf</tissue>
    </source>
</reference>
<feature type="non-terminal residue" evidence="1">
    <location>
        <position position="41"/>
    </location>
</feature>
<sequence>MARRASQLEDGTRKLSDDGALHNFIRRVAHLHSSSRATRKT</sequence>